<feature type="transmembrane region" description="Helical" evidence="1">
    <location>
        <begin position="220"/>
        <end position="240"/>
    </location>
</feature>
<reference evidence="2 3" key="1">
    <citation type="submission" date="2015-09" db="EMBL/GenBank/DDBJ databases">
        <title>Draft genome sequence of Alicyclobacillus ferrooxydans DSM 22381.</title>
        <authorList>
            <person name="Hemp J."/>
        </authorList>
    </citation>
    <scope>NUCLEOTIDE SEQUENCE [LARGE SCALE GENOMIC DNA]</scope>
    <source>
        <strain evidence="2 3">TC-34</strain>
    </source>
</reference>
<feature type="transmembrane region" description="Helical" evidence="1">
    <location>
        <begin position="188"/>
        <end position="208"/>
    </location>
</feature>
<comment type="caution">
    <text evidence="2">The sequence shown here is derived from an EMBL/GenBank/DDBJ whole genome shotgun (WGS) entry which is preliminary data.</text>
</comment>
<name>A0A0P9CST0_9BACL</name>
<feature type="transmembrane region" description="Helical" evidence="1">
    <location>
        <begin position="260"/>
        <end position="281"/>
    </location>
</feature>
<dbReference type="Proteomes" id="UP000050482">
    <property type="component" value="Unassembled WGS sequence"/>
</dbReference>
<dbReference type="RefSeq" id="WP_054970252.1">
    <property type="nucleotide sequence ID" value="NZ_LJCO01000071.1"/>
</dbReference>
<organism evidence="2 3">
    <name type="scientific">Alicyclobacillus ferrooxydans</name>
    <dbReference type="NCBI Taxonomy" id="471514"/>
    <lineage>
        <taxon>Bacteria</taxon>
        <taxon>Bacillati</taxon>
        <taxon>Bacillota</taxon>
        <taxon>Bacilli</taxon>
        <taxon>Bacillales</taxon>
        <taxon>Alicyclobacillaceae</taxon>
        <taxon>Alicyclobacillus</taxon>
    </lineage>
</organism>
<keyword evidence="1" id="KW-1133">Transmembrane helix</keyword>
<dbReference type="AlphaFoldDB" id="A0A0P9CST0"/>
<accession>A0A0P9CST0</accession>
<dbReference type="InterPro" id="IPR046084">
    <property type="entry name" value="TrbL_4"/>
</dbReference>
<evidence type="ECO:0008006" key="4">
    <source>
        <dbReference type="Google" id="ProtNLM"/>
    </source>
</evidence>
<dbReference type="PATRIC" id="fig|471514.4.peg.3545"/>
<keyword evidence="3" id="KW-1185">Reference proteome</keyword>
<feature type="transmembrane region" description="Helical" evidence="1">
    <location>
        <begin position="43"/>
        <end position="64"/>
    </location>
</feature>
<dbReference type="STRING" id="471514.AN477_16370"/>
<evidence type="ECO:0000313" key="3">
    <source>
        <dbReference type="Proteomes" id="UP000050482"/>
    </source>
</evidence>
<gene>
    <name evidence="2" type="ORF">AN477_16370</name>
</gene>
<keyword evidence="1" id="KW-0472">Membrane</keyword>
<evidence type="ECO:0000313" key="2">
    <source>
        <dbReference type="EMBL" id="KPV42703.1"/>
    </source>
</evidence>
<dbReference type="EMBL" id="LJCO01000071">
    <property type="protein sequence ID" value="KPV42703.1"/>
    <property type="molecule type" value="Genomic_DNA"/>
</dbReference>
<dbReference type="OrthoDB" id="2931081at2"/>
<sequence length="305" mass="32236">MTQWIVNGFQTLVADIVNGIMQVIFGVINSVEVTPYHPNQLPGFLPLLVAIQSIASAWLVAVFLKEWLINEFESLADTGVNPLAYVKNTIISGVLIWVAPDIVTEIILPLAGTVQNLVSAHGSIGSPSTMTYDMQHSLVLDAGASAGVAAGSMLIRAFPELDFWASFLLIAAFLVIVCIVGIQSGKRWMEIFALILIGPVLALSKAQFGGLWDQWLRQTLTAAFSQVVQYFSLALSFNIFLNGTSAQAVNGAALTPQAHVVLSIGAAIFAVTGPGFLRNLLLGANGGAGLRAVQGIASTAFKAVA</sequence>
<proteinExistence type="predicted"/>
<protein>
    <recommendedName>
        <fullName evidence="4">Conjugal transfer protein TrbL</fullName>
    </recommendedName>
</protein>
<feature type="transmembrane region" description="Helical" evidence="1">
    <location>
        <begin position="12"/>
        <end position="31"/>
    </location>
</feature>
<dbReference type="Pfam" id="PF19597">
    <property type="entry name" value="TrbL_4"/>
    <property type="match status" value="1"/>
</dbReference>
<feature type="transmembrane region" description="Helical" evidence="1">
    <location>
        <begin position="163"/>
        <end position="182"/>
    </location>
</feature>
<evidence type="ECO:0000256" key="1">
    <source>
        <dbReference type="SAM" id="Phobius"/>
    </source>
</evidence>
<keyword evidence="1" id="KW-0812">Transmembrane</keyword>